<feature type="transmembrane region" description="Helical" evidence="1">
    <location>
        <begin position="166"/>
        <end position="185"/>
    </location>
</feature>
<feature type="transmembrane region" description="Helical" evidence="1">
    <location>
        <begin position="115"/>
        <end position="136"/>
    </location>
</feature>
<keyword evidence="1" id="KW-1133">Transmembrane helix</keyword>
<sequence length="256" mass="28734">MRRYPHQSPLKPSRSFHLSPIPSRPFLHFPSFRSHRGAFHGEGAPRVAAPGSWVRRALLRGLGGGIKGLATGEVVASGARRLVTASSRRASTRAPRHRALGGGGRMASSTSGNPAGALQGATFYFFFFSIFLQFLMQKVFTQHFIQFSKLSFHFFEIFSQNFSSKVWVGLLFRIFYNFFVSKFLTKSLCLHFFQKNFPNFSFKSCFLVTFFCLRDLPRAYVRSGSAGSTLTTHTVQIKNLLSILRGCLCPPLKFSP</sequence>
<keyword evidence="1" id="KW-0472">Membrane</keyword>
<dbReference type="EMBL" id="CM003536">
    <property type="protein sequence ID" value="RCV42151.1"/>
    <property type="molecule type" value="Genomic_DNA"/>
</dbReference>
<name>A0A368SIE9_SETIT</name>
<keyword evidence="1" id="KW-0812">Transmembrane</keyword>
<protein>
    <submittedName>
        <fullName evidence="2">Uncharacterized protein</fullName>
    </submittedName>
</protein>
<reference evidence="2" key="1">
    <citation type="journal article" date="2012" name="Nat. Biotechnol.">
        <title>Reference genome sequence of the model plant Setaria.</title>
        <authorList>
            <person name="Bennetzen J.L."/>
            <person name="Schmutz J."/>
            <person name="Wang H."/>
            <person name="Percifield R."/>
            <person name="Hawkins J."/>
            <person name="Pontaroli A.C."/>
            <person name="Estep M."/>
            <person name="Feng L."/>
            <person name="Vaughn J.N."/>
            <person name="Grimwood J."/>
            <person name="Jenkins J."/>
            <person name="Barry K."/>
            <person name="Lindquist E."/>
            <person name="Hellsten U."/>
            <person name="Deshpande S."/>
            <person name="Wang X."/>
            <person name="Wu X."/>
            <person name="Mitros T."/>
            <person name="Triplett J."/>
            <person name="Yang X."/>
            <person name="Ye C.Y."/>
            <person name="Mauro-Herrera M."/>
            <person name="Wang L."/>
            <person name="Li P."/>
            <person name="Sharma M."/>
            <person name="Sharma R."/>
            <person name="Ronald P.C."/>
            <person name="Panaud O."/>
            <person name="Kellogg E.A."/>
            <person name="Brutnell T.P."/>
            <person name="Doust A.N."/>
            <person name="Tuskan G.A."/>
            <person name="Rokhsar D."/>
            <person name="Devos K.M."/>
        </authorList>
    </citation>
    <scope>NUCLEOTIDE SEQUENCE [LARGE SCALE GENOMIC DNA]</scope>
    <source>
        <strain evidence="2">Yugu1</strain>
    </source>
</reference>
<dbReference type="AlphaFoldDB" id="A0A368SIE9"/>
<evidence type="ECO:0000256" key="1">
    <source>
        <dbReference type="SAM" id="Phobius"/>
    </source>
</evidence>
<proteinExistence type="predicted"/>
<organism evidence="2">
    <name type="scientific">Setaria italica</name>
    <name type="common">Foxtail millet</name>
    <name type="synonym">Panicum italicum</name>
    <dbReference type="NCBI Taxonomy" id="4555"/>
    <lineage>
        <taxon>Eukaryota</taxon>
        <taxon>Viridiplantae</taxon>
        <taxon>Streptophyta</taxon>
        <taxon>Embryophyta</taxon>
        <taxon>Tracheophyta</taxon>
        <taxon>Spermatophyta</taxon>
        <taxon>Magnoliopsida</taxon>
        <taxon>Liliopsida</taxon>
        <taxon>Poales</taxon>
        <taxon>Poaceae</taxon>
        <taxon>PACMAD clade</taxon>
        <taxon>Panicoideae</taxon>
        <taxon>Panicodae</taxon>
        <taxon>Paniceae</taxon>
        <taxon>Cenchrinae</taxon>
        <taxon>Setaria</taxon>
    </lineage>
</organism>
<gene>
    <name evidence="2" type="ORF">SETIT_9G193000v2</name>
</gene>
<reference evidence="2" key="2">
    <citation type="submission" date="2015-07" db="EMBL/GenBank/DDBJ databases">
        <authorList>
            <person name="Noorani M."/>
        </authorList>
    </citation>
    <scope>NUCLEOTIDE SEQUENCE</scope>
    <source>
        <strain evidence="2">Yugu1</strain>
    </source>
</reference>
<evidence type="ECO:0000313" key="2">
    <source>
        <dbReference type="EMBL" id="RCV42151.1"/>
    </source>
</evidence>
<accession>A0A368SIE9</accession>